<organism evidence="2">
    <name type="scientific">Ceratitis capitata</name>
    <name type="common">Mediterranean fruit fly</name>
    <name type="synonym">Tephritis capitata</name>
    <dbReference type="NCBI Taxonomy" id="7213"/>
    <lineage>
        <taxon>Eukaryota</taxon>
        <taxon>Metazoa</taxon>
        <taxon>Ecdysozoa</taxon>
        <taxon>Arthropoda</taxon>
        <taxon>Hexapoda</taxon>
        <taxon>Insecta</taxon>
        <taxon>Pterygota</taxon>
        <taxon>Neoptera</taxon>
        <taxon>Endopterygota</taxon>
        <taxon>Diptera</taxon>
        <taxon>Brachycera</taxon>
        <taxon>Muscomorpha</taxon>
        <taxon>Tephritoidea</taxon>
        <taxon>Tephritidae</taxon>
        <taxon>Ceratitis</taxon>
        <taxon>Ceratitis</taxon>
    </lineage>
</organism>
<feature type="chain" id="PRO_5004906614" evidence="1">
    <location>
        <begin position="17"/>
        <end position="424"/>
    </location>
</feature>
<accession>W8BW41</accession>
<gene>
    <name evidence="2" type="primary">ENV2</name>
</gene>
<evidence type="ECO:0000256" key="1">
    <source>
        <dbReference type="SAM" id="SignalP"/>
    </source>
</evidence>
<sequence>MTTLTLVYTLIMATSAQYIDIQDLTNNNGYIPIKLDEIRPIENYSKIIHIVNTTMYKETLDIISDNVATLKQTTRDTTTLLDTVEKNFAILKAKLDNLYPQFRQKRGLIDILGKGLKIVAGTMDSEDAEHINNSLKLLYENNGLLTNTVHNLTQVNTILTIQINNITKHINTQQKQVERYLNQFKNTFQIKIATLEDEVTFMQHIYQINNDIMLLRNHIDDIGQVIFSSKLGIIPTDILTPKEMDLITDFNSYINIKTSVALHDETKLLIFRIPSYSKNTLSKITFEPIPDIKNMTLALNSHTILTDHNGKMYEPFLQDNLKKNLIEIKSDCMQNILEYKDANCPMKNSETEEIVEIFPGLLILKNYYQNFKHNCNKAEINIKGTFLIKFENCKIITKNRNFTNVNLKVKDKIKRKLILKELFL</sequence>
<dbReference type="EMBL" id="GAMC01001050">
    <property type="protein sequence ID" value="JAC05506.1"/>
    <property type="molecule type" value="mRNA"/>
</dbReference>
<evidence type="ECO:0000313" key="2">
    <source>
        <dbReference type="EMBL" id="JAC05506.1"/>
    </source>
</evidence>
<dbReference type="Pfam" id="PF07253">
    <property type="entry name" value="Gypsy"/>
    <property type="match status" value="1"/>
</dbReference>
<dbReference type="InterPro" id="IPR009882">
    <property type="entry name" value="Gypsy"/>
</dbReference>
<dbReference type="OrthoDB" id="8067465at2759"/>
<proteinExistence type="evidence at transcript level"/>
<reference evidence="2" key="1">
    <citation type="submission" date="2013-07" db="EMBL/GenBank/DDBJ databases">
        <authorList>
            <person name="Geib S."/>
        </authorList>
    </citation>
    <scope>NUCLEOTIDE SEQUENCE</scope>
</reference>
<dbReference type="AlphaFoldDB" id="W8BW41"/>
<protein>
    <submittedName>
        <fullName evidence="2">Retrovirus-related Env polyprotein from transposon 297</fullName>
    </submittedName>
</protein>
<keyword evidence="1" id="KW-0732">Signal</keyword>
<name>W8BW41_CERCA</name>
<feature type="signal peptide" evidence="1">
    <location>
        <begin position="1"/>
        <end position="16"/>
    </location>
</feature>
<reference evidence="2" key="2">
    <citation type="journal article" date="2014" name="BMC Genomics">
        <title>A genomic perspective to assessing quality of mass-reared SIT flies used in Mediterranean fruit fly (Ceratitis capitata) eradication in California.</title>
        <authorList>
            <person name="Calla B."/>
            <person name="Hall B."/>
            <person name="Hou S."/>
            <person name="Geib S.M."/>
        </authorList>
    </citation>
    <scope>NUCLEOTIDE SEQUENCE</scope>
</reference>